<evidence type="ECO:0000313" key="1">
    <source>
        <dbReference type="EMBL" id="MPC84670.1"/>
    </source>
</evidence>
<gene>
    <name evidence="1" type="ORF">E2C01_079415</name>
</gene>
<protein>
    <submittedName>
        <fullName evidence="1">Uncharacterized protein</fullName>
    </submittedName>
</protein>
<name>A0A5B7IJI2_PORTR</name>
<dbReference type="EMBL" id="VSRR010066081">
    <property type="protein sequence ID" value="MPC84670.1"/>
    <property type="molecule type" value="Genomic_DNA"/>
</dbReference>
<evidence type="ECO:0000313" key="2">
    <source>
        <dbReference type="Proteomes" id="UP000324222"/>
    </source>
</evidence>
<keyword evidence="2" id="KW-1185">Reference proteome</keyword>
<reference evidence="1 2" key="1">
    <citation type="submission" date="2019-05" db="EMBL/GenBank/DDBJ databases">
        <title>Another draft genome of Portunus trituberculatus and its Hox gene families provides insights of decapod evolution.</title>
        <authorList>
            <person name="Jeong J.-H."/>
            <person name="Song I."/>
            <person name="Kim S."/>
            <person name="Choi T."/>
            <person name="Kim D."/>
            <person name="Ryu S."/>
            <person name="Kim W."/>
        </authorList>
    </citation>
    <scope>NUCLEOTIDE SEQUENCE [LARGE SCALE GENOMIC DNA]</scope>
    <source>
        <tissue evidence="1">Muscle</tissue>
    </source>
</reference>
<comment type="caution">
    <text evidence="1">The sequence shown here is derived from an EMBL/GenBank/DDBJ whole genome shotgun (WGS) entry which is preliminary data.</text>
</comment>
<dbReference type="Proteomes" id="UP000324222">
    <property type="component" value="Unassembled WGS sequence"/>
</dbReference>
<proteinExistence type="predicted"/>
<sequence length="11" mass="1093">MGRVTCVAEGA</sequence>
<organism evidence="1 2">
    <name type="scientific">Portunus trituberculatus</name>
    <name type="common">Swimming crab</name>
    <name type="synonym">Neptunus trituberculatus</name>
    <dbReference type="NCBI Taxonomy" id="210409"/>
    <lineage>
        <taxon>Eukaryota</taxon>
        <taxon>Metazoa</taxon>
        <taxon>Ecdysozoa</taxon>
        <taxon>Arthropoda</taxon>
        <taxon>Crustacea</taxon>
        <taxon>Multicrustacea</taxon>
        <taxon>Malacostraca</taxon>
        <taxon>Eumalacostraca</taxon>
        <taxon>Eucarida</taxon>
        <taxon>Decapoda</taxon>
        <taxon>Pleocyemata</taxon>
        <taxon>Brachyura</taxon>
        <taxon>Eubrachyura</taxon>
        <taxon>Portunoidea</taxon>
        <taxon>Portunidae</taxon>
        <taxon>Portuninae</taxon>
        <taxon>Portunus</taxon>
    </lineage>
</organism>
<accession>A0A5B7IJI2</accession>